<dbReference type="EMBL" id="QCZG01000025">
    <property type="protein sequence ID" value="PWA10016.1"/>
    <property type="molecule type" value="Genomic_DNA"/>
</dbReference>
<dbReference type="RefSeq" id="WP_116555158.1">
    <property type="nucleotide sequence ID" value="NZ_QCZG01000025.1"/>
</dbReference>
<evidence type="ECO:0000313" key="7">
    <source>
        <dbReference type="EMBL" id="PWA10016.1"/>
    </source>
</evidence>
<dbReference type="GO" id="GO:0006304">
    <property type="term" value="P:DNA modification"/>
    <property type="evidence" value="ECO:0007669"/>
    <property type="project" value="InterPro"/>
</dbReference>
<feature type="domain" description="Type II methyltransferase M.TaqI-like" evidence="6">
    <location>
        <begin position="348"/>
        <end position="578"/>
    </location>
</feature>
<gene>
    <name evidence="7" type="primary">pglX</name>
    <name evidence="7" type="ORF">DCC39_12065</name>
</gene>
<dbReference type="GO" id="GO:0032259">
    <property type="term" value="P:methylation"/>
    <property type="evidence" value="ECO:0007669"/>
    <property type="project" value="UniProtKB-KW"/>
</dbReference>
<evidence type="ECO:0000259" key="6">
    <source>
        <dbReference type="Pfam" id="PF07669"/>
    </source>
</evidence>
<sequence length="1169" mass="136843">MNKQAIRQFAVNARRKLKEDIEQKAYQLGITKEEIKEPEIYQDGFRINGQFYKKYEIKQREQLVKQIEEKGFEQVIEEVAYTWFNRFIALRFMEVNDYLPTGVRIFSSIIEGKKEPDAVTEVDMLDGELDLNLDIVYRLQDANDTHDLFKYILIKQCNKLSEVMPVVFETIDDYTEILLPDRLLDDGSVVRDMVTMIDETDWTEEVEIIGWLYQYYISEKKDEVFAGLRKNKKITKENIPAATQLFTPKWIVQYMVENSLGRLWLESHPNEDLQANWKYYLEEAEQEPEVQAELDKLKDPSLKPEDITVLDPAMGSGHILVYAFDVLHEIYESAGYAKRDIPKLILENNLYGLDIDDRAAQLAYFALMMKACSYNRRILDEQINLPICAIQQSNNLTKEMVQNVIQMSNYSGDKEKLTDLAEYLLEVFYDAKEYGSILEVEKNDYEQLENWLELLKEEHFNDLFVEQEKKTILSELPALVQQAKIMSRKYNVVVTNPPYMGSGGMNKKLSDYIRNHYPVSKSDLFAVFMEVCHYFLRETGFFSLINQQAWMFLSTYEKLRASLLEKSIIYSMLHLGSKAFEEMGGEVVNTTTFVLRKNIFKTKYKGIYIRLTEERTSRGKRDIAYEAIHSPSNKNRYVSKQCDLLKIPGCSIIYWLLNKNVFESEKLGDFFFSGGRNKTHNNQKFVRYFWEVNHRCNKWVGYQNGGEHKKYYGNDIYVVDWSDEARAFYASHGGLLNKEFWGKSGITWNSITSGIPGFRIKAKSSLYSSASPTIFNNNYEIDFYTLGFLNSNVSHYLLKALNPTLNSTVNYILSLPYIYKDLKHNLIDIVKSNVDFAKTDWDSFETSWDFKRHPLLNGEKTLEASYQKWEQEAEDRFQTLKANEEELNRIFIDIYGLQDELTPEVEDKDVTVRKAELERDIKSFISYAVGCMFGRYSLDKEGLVFAGGEFDHSNYTTFPADKDNIIPITDEDYFDDDILGRFIEFVRVAFSEETLEQNLDFIADALTKRANETSRQRIRRYFLNEFYNDHVKIYQKRPIYWQFDSGKQNGFKALIYMHRYEPGLAARVRTDYLHMLQRKYESEMARMDMTMESDVPQSEKTKAKKRKEKLQKQLLECREYDQVIAHIANQKIAVDLDDGVKVNYAKFQNVEVPQGEGKAPLKASVLKKI</sequence>
<reference evidence="7 8" key="1">
    <citation type="submission" date="2018-04" db="EMBL/GenBank/DDBJ databases">
        <title>Camelliibacillus theae gen. nov., sp. nov., isolated from Pu'er tea.</title>
        <authorList>
            <person name="Niu L."/>
        </authorList>
    </citation>
    <scope>NUCLEOTIDE SEQUENCE [LARGE SCALE GENOMIC DNA]</scope>
    <source>
        <strain evidence="7 8">T8</strain>
    </source>
</reference>
<dbReference type="OrthoDB" id="32195at2"/>
<protein>
    <recommendedName>
        <fullName evidence="1">site-specific DNA-methyltransferase (adenine-specific)</fullName>
        <ecNumber evidence="1">2.1.1.72</ecNumber>
    </recommendedName>
</protein>
<evidence type="ECO:0000256" key="2">
    <source>
        <dbReference type="ARBA" id="ARBA00022603"/>
    </source>
</evidence>
<dbReference type="InterPro" id="IPR050953">
    <property type="entry name" value="N4_N6_ade-DNA_methylase"/>
</dbReference>
<evidence type="ECO:0000256" key="3">
    <source>
        <dbReference type="ARBA" id="ARBA00022679"/>
    </source>
</evidence>
<keyword evidence="2 7" id="KW-0489">Methyltransferase</keyword>
<evidence type="ECO:0000256" key="5">
    <source>
        <dbReference type="ARBA" id="ARBA00047942"/>
    </source>
</evidence>
<evidence type="ECO:0000313" key="8">
    <source>
        <dbReference type="Proteomes" id="UP000245998"/>
    </source>
</evidence>
<dbReference type="InterPro" id="IPR047939">
    <property type="entry name" value="BREX_1_PglX"/>
</dbReference>
<dbReference type="PANTHER" id="PTHR33841">
    <property type="entry name" value="DNA METHYLTRANSFERASE YEEA-RELATED"/>
    <property type="match status" value="1"/>
</dbReference>
<keyword evidence="8" id="KW-1185">Reference proteome</keyword>
<dbReference type="Gene3D" id="3.40.50.150">
    <property type="entry name" value="Vaccinia Virus protein VP39"/>
    <property type="match status" value="1"/>
</dbReference>
<comment type="caution">
    <text evidence="7">The sequence shown here is derived from an EMBL/GenBank/DDBJ whole genome shotgun (WGS) entry which is preliminary data.</text>
</comment>
<proteinExistence type="predicted"/>
<dbReference type="PRINTS" id="PR00507">
    <property type="entry name" value="N12N6MTFRASE"/>
</dbReference>
<dbReference type="GO" id="GO:0009007">
    <property type="term" value="F:site-specific DNA-methyltransferase (adenine-specific) activity"/>
    <property type="evidence" value="ECO:0007669"/>
    <property type="project" value="UniProtKB-EC"/>
</dbReference>
<dbReference type="PANTHER" id="PTHR33841:SF1">
    <property type="entry name" value="DNA METHYLTRANSFERASE A"/>
    <property type="match status" value="1"/>
</dbReference>
<name>A0A2U1JXR6_9BACI</name>
<dbReference type="AlphaFoldDB" id="A0A2U1JXR6"/>
<dbReference type="InterPro" id="IPR011639">
    <property type="entry name" value="MethylTrfase_TaqI-like_dom"/>
</dbReference>
<dbReference type="PROSITE" id="PS00092">
    <property type="entry name" value="N6_MTASE"/>
    <property type="match status" value="1"/>
</dbReference>
<comment type="catalytic activity">
    <reaction evidence="5">
        <text>a 2'-deoxyadenosine in DNA + S-adenosyl-L-methionine = an N(6)-methyl-2'-deoxyadenosine in DNA + S-adenosyl-L-homocysteine + H(+)</text>
        <dbReference type="Rhea" id="RHEA:15197"/>
        <dbReference type="Rhea" id="RHEA-COMP:12418"/>
        <dbReference type="Rhea" id="RHEA-COMP:12419"/>
        <dbReference type="ChEBI" id="CHEBI:15378"/>
        <dbReference type="ChEBI" id="CHEBI:57856"/>
        <dbReference type="ChEBI" id="CHEBI:59789"/>
        <dbReference type="ChEBI" id="CHEBI:90615"/>
        <dbReference type="ChEBI" id="CHEBI:90616"/>
        <dbReference type="EC" id="2.1.1.72"/>
    </reaction>
</comment>
<dbReference type="Proteomes" id="UP000245998">
    <property type="component" value="Unassembled WGS sequence"/>
</dbReference>
<dbReference type="Pfam" id="PF07669">
    <property type="entry name" value="Eco57I"/>
    <property type="match status" value="1"/>
</dbReference>
<organism evidence="7 8">
    <name type="scientific">Pueribacillus theae</name>
    <dbReference type="NCBI Taxonomy" id="2171751"/>
    <lineage>
        <taxon>Bacteria</taxon>
        <taxon>Bacillati</taxon>
        <taxon>Bacillota</taxon>
        <taxon>Bacilli</taxon>
        <taxon>Bacillales</taxon>
        <taxon>Bacillaceae</taxon>
        <taxon>Pueribacillus</taxon>
    </lineage>
</organism>
<keyword evidence="4" id="KW-0949">S-adenosyl-L-methionine</keyword>
<dbReference type="NCBIfam" id="NF033452">
    <property type="entry name" value="BREX_1_MTaseX"/>
    <property type="match status" value="1"/>
</dbReference>
<accession>A0A2U1JXR6</accession>
<evidence type="ECO:0000256" key="4">
    <source>
        <dbReference type="ARBA" id="ARBA00022691"/>
    </source>
</evidence>
<dbReference type="SUPFAM" id="SSF53335">
    <property type="entry name" value="S-adenosyl-L-methionine-dependent methyltransferases"/>
    <property type="match status" value="1"/>
</dbReference>
<dbReference type="EC" id="2.1.1.72" evidence="1"/>
<dbReference type="GO" id="GO:0003676">
    <property type="term" value="F:nucleic acid binding"/>
    <property type="evidence" value="ECO:0007669"/>
    <property type="project" value="InterPro"/>
</dbReference>
<dbReference type="InterPro" id="IPR029063">
    <property type="entry name" value="SAM-dependent_MTases_sf"/>
</dbReference>
<dbReference type="InterPro" id="IPR002052">
    <property type="entry name" value="DNA_methylase_N6_adenine_CS"/>
</dbReference>
<keyword evidence="3 7" id="KW-0808">Transferase</keyword>
<evidence type="ECO:0000256" key="1">
    <source>
        <dbReference type="ARBA" id="ARBA00011900"/>
    </source>
</evidence>